<dbReference type="SFLD" id="SFLDG01135">
    <property type="entry name" value="C1.5.6:_HAD__Beta-PGM__Phospha"/>
    <property type="match status" value="1"/>
</dbReference>
<keyword evidence="1" id="KW-0378">Hydrolase</keyword>
<reference evidence="1" key="1">
    <citation type="journal article" date="2018" name="Antonie Van Leeuwenhoek">
        <title>Proteinivorax hydrogeniformans sp. nov., an anaerobic, haloalkaliphilic bacterium fermenting proteinaceous compounds with high hydrogen production.</title>
        <authorList>
            <person name="Boltyanskaya Y."/>
            <person name="Detkova E."/>
            <person name="Pimenov N."/>
            <person name="Kevbrin V."/>
        </authorList>
    </citation>
    <scope>NUCLEOTIDE SEQUENCE</scope>
    <source>
        <strain evidence="1">Z-710</strain>
    </source>
</reference>
<dbReference type="NCBIfam" id="TIGR01509">
    <property type="entry name" value="HAD-SF-IA-v3"/>
    <property type="match status" value="1"/>
</dbReference>
<gene>
    <name evidence="1" type="primary">ppaX</name>
    <name evidence="1" type="ORF">PRVXH_000888</name>
</gene>
<dbReference type="PANTHER" id="PTHR43434">
    <property type="entry name" value="PHOSPHOGLYCOLATE PHOSPHATASE"/>
    <property type="match status" value="1"/>
</dbReference>
<dbReference type="SFLD" id="SFLDS00003">
    <property type="entry name" value="Haloacid_Dehalogenase"/>
    <property type="match status" value="1"/>
</dbReference>
<evidence type="ECO:0000313" key="1">
    <source>
        <dbReference type="EMBL" id="XCI29565.1"/>
    </source>
</evidence>
<dbReference type="RefSeq" id="WP_353894113.1">
    <property type="nucleotide sequence ID" value="NZ_CP159485.1"/>
</dbReference>
<dbReference type="Gene3D" id="3.40.50.1000">
    <property type="entry name" value="HAD superfamily/HAD-like"/>
    <property type="match status" value="1"/>
</dbReference>
<dbReference type="Gene3D" id="1.10.150.240">
    <property type="entry name" value="Putative phosphatase, domain 2"/>
    <property type="match status" value="1"/>
</dbReference>
<name>A0AAU8HW15_9FIRM</name>
<dbReference type="EC" id="3.6.1.1" evidence="1"/>
<dbReference type="SUPFAM" id="SSF56784">
    <property type="entry name" value="HAD-like"/>
    <property type="match status" value="1"/>
</dbReference>
<dbReference type="GO" id="GO:0004427">
    <property type="term" value="F:inorganic diphosphate phosphatase activity"/>
    <property type="evidence" value="ECO:0007669"/>
    <property type="project" value="UniProtKB-EC"/>
</dbReference>
<dbReference type="NCBIfam" id="TIGR01549">
    <property type="entry name" value="HAD-SF-IA-v1"/>
    <property type="match status" value="1"/>
</dbReference>
<dbReference type="Pfam" id="PF13419">
    <property type="entry name" value="HAD_2"/>
    <property type="match status" value="1"/>
</dbReference>
<reference evidence="1" key="2">
    <citation type="submission" date="2024-06" db="EMBL/GenBank/DDBJ databases">
        <authorList>
            <person name="Petrova K.O."/>
            <person name="Toshchakov S.V."/>
            <person name="Boltjanskaja Y.V."/>
            <person name="Kevbrin V.V."/>
        </authorList>
    </citation>
    <scope>NUCLEOTIDE SEQUENCE</scope>
    <source>
        <strain evidence="1">Z-710</strain>
    </source>
</reference>
<sequence length="219" mass="25239">MNKDKIILFDLDGTLLNTNELIIKSFQHTLKKVLDLEMSSEDLTPYFGETLQTTLRRFDKNKVDEMIQVYRQYNQQKHDELVKPFPKVKETLLRLNNLGCRLGIITSKSKKMCIKGLDLFQLTDLFDVIVAMEDTKHHKPSPDPILKAMEKLKLQQKNDIYYVGDSPFDIIAARSAGIVPIGVKWSERFEEIKELEPLLINSISDIEDIVSKSNTKIAK</sequence>
<proteinExistence type="predicted"/>
<dbReference type="PROSITE" id="PS01228">
    <property type="entry name" value="COF_1"/>
    <property type="match status" value="1"/>
</dbReference>
<dbReference type="PRINTS" id="PR00413">
    <property type="entry name" value="HADHALOGNASE"/>
</dbReference>
<dbReference type="GO" id="GO:0008967">
    <property type="term" value="F:phosphoglycolate phosphatase activity"/>
    <property type="evidence" value="ECO:0007669"/>
    <property type="project" value="TreeGrafter"/>
</dbReference>
<dbReference type="SFLD" id="SFLDG01129">
    <property type="entry name" value="C1.5:_HAD__Beta-PGM__Phosphata"/>
    <property type="match status" value="1"/>
</dbReference>
<organism evidence="1">
    <name type="scientific">Proteinivorax hydrogeniformans</name>
    <dbReference type="NCBI Taxonomy" id="1826727"/>
    <lineage>
        <taxon>Bacteria</taxon>
        <taxon>Bacillati</taxon>
        <taxon>Bacillota</taxon>
        <taxon>Clostridia</taxon>
        <taxon>Eubacteriales</taxon>
        <taxon>Proteinivoracaceae</taxon>
        <taxon>Proteinivorax</taxon>
    </lineage>
</organism>
<dbReference type="InterPro" id="IPR041492">
    <property type="entry name" value="HAD_2"/>
</dbReference>
<dbReference type="PANTHER" id="PTHR43434:SF26">
    <property type="entry name" value="PYROPHOSPHATASE PPAX"/>
    <property type="match status" value="1"/>
</dbReference>
<dbReference type="GO" id="GO:0005829">
    <property type="term" value="C:cytosol"/>
    <property type="evidence" value="ECO:0007669"/>
    <property type="project" value="TreeGrafter"/>
</dbReference>
<dbReference type="InterPro" id="IPR006439">
    <property type="entry name" value="HAD-SF_hydro_IA"/>
</dbReference>
<dbReference type="InterPro" id="IPR036412">
    <property type="entry name" value="HAD-like_sf"/>
</dbReference>
<dbReference type="InterPro" id="IPR023198">
    <property type="entry name" value="PGP-like_dom2"/>
</dbReference>
<dbReference type="InterPro" id="IPR050155">
    <property type="entry name" value="HAD-like_hydrolase_sf"/>
</dbReference>
<dbReference type="NCBIfam" id="NF009804">
    <property type="entry name" value="PRK13288.1"/>
    <property type="match status" value="1"/>
</dbReference>
<protein>
    <submittedName>
        <fullName evidence="1">Pyrophosphatase PpaX</fullName>
        <ecNumber evidence="1">3.6.1.1</ecNumber>
    </submittedName>
</protein>
<accession>A0AAU8HW15</accession>
<dbReference type="EMBL" id="CP159485">
    <property type="protein sequence ID" value="XCI29565.1"/>
    <property type="molecule type" value="Genomic_DNA"/>
</dbReference>
<dbReference type="GO" id="GO:0006281">
    <property type="term" value="P:DNA repair"/>
    <property type="evidence" value="ECO:0007669"/>
    <property type="project" value="TreeGrafter"/>
</dbReference>
<dbReference type="AlphaFoldDB" id="A0AAU8HW15"/>
<dbReference type="InterPro" id="IPR023214">
    <property type="entry name" value="HAD_sf"/>
</dbReference>